<feature type="chain" id="PRO_5024294035" description="Lipoprotein" evidence="1">
    <location>
        <begin position="20"/>
        <end position="73"/>
    </location>
</feature>
<evidence type="ECO:0000256" key="1">
    <source>
        <dbReference type="SAM" id="SignalP"/>
    </source>
</evidence>
<organism evidence="2 3">
    <name type="scientific">Candidatus Ordinivivax streblomastigis</name>
    <dbReference type="NCBI Taxonomy" id="2540710"/>
    <lineage>
        <taxon>Bacteria</taxon>
        <taxon>Pseudomonadati</taxon>
        <taxon>Bacteroidota</taxon>
        <taxon>Bacteroidia</taxon>
        <taxon>Bacteroidales</taxon>
        <taxon>Candidatus Ordinivivax</taxon>
    </lineage>
</organism>
<sequence>MKKILSLLFILTICLNSCVGDLPLPSDSNNEENTDNGESNVSNATRCAAITKSGTQCKRNAEKGDIYCWQHKK</sequence>
<evidence type="ECO:0008006" key="4">
    <source>
        <dbReference type="Google" id="ProtNLM"/>
    </source>
</evidence>
<dbReference type="EMBL" id="SNRX01000071">
    <property type="protein sequence ID" value="KAA6300531.1"/>
    <property type="molecule type" value="Genomic_DNA"/>
</dbReference>
<comment type="caution">
    <text evidence="2">The sequence shown here is derived from an EMBL/GenBank/DDBJ whole genome shotgun (WGS) entry which is preliminary data.</text>
</comment>
<evidence type="ECO:0000313" key="3">
    <source>
        <dbReference type="Proteomes" id="UP000324575"/>
    </source>
</evidence>
<feature type="signal peptide" evidence="1">
    <location>
        <begin position="1"/>
        <end position="19"/>
    </location>
</feature>
<proteinExistence type="predicted"/>
<dbReference type="Proteomes" id="UP000324575">
    <property type="component" value="Unassembled WGS sequence"/>
</dbReference>
<name>A0A5M8NTZ1_9BACT</name>
<protein>
    <recommendedName>
        <fullName evidence="4">Lipoprotein</fullName>
    </recommendedName>
</protein>
<keyword evidence="1" id="KW-0732">Signal</keyword>
<dbReference type="AlphaFoldDB" id="A0A5M8NTZ1"/>
<reference evidence="2 3" key="1">
    <citation type="submission" date="2019-03" db="EMBL/GenBank/DDBJ databases">
        <title>Single cell metagenomics reveals metabolic interactions within the superorganism composed of flagellate Streblomastix strix and complex community of Bacteroidetes bacteria on its surface.</title>
        <authorList>
            <person name="Treitli S.C."/>
            <person name="Kolisko M."/>
            <person name="Husnik F."/>
            <person name="Keeling P."/>
            <person name="Hampl V."/>
        </authorList>
    </citation>
    <scope>NUCLEOTIDE SEQUENCE [LARGE SCALE GENOMIC DNA]</scope>
    <source>
        <strain evidence="2">St1</strain>
    </source>
</reference>
<gene>
    <name evidence="2" type="ORF">EZS26_003329</name>
</gene>
<evidence type="ECO:0000313" key="2">
    <source>
        <dbReference type="EMBL" id="KAA6300531.1"/>
    </source>
</evidence>
<accession>A0A5M8NTZ1</accession>